<dbReference type="InterPro" id="IPR016181">
    <property type="entry name" value="Acyl_CoA_acyltransferase"/>
</dbReference>
<protein>
    <recommendedName>
        <fullName evidence="4">N-acetyltransferase domain-containing protein</fullName>
    </recommendedName>
</protein>
<evidence type="ECO:0000313" key="3">
    <source>
        <dbReference type="Proteomes" id="UP001194746"/>
    </source>
</evidence>
<gene>
    <name evidence="2" type="ORF">FE257_001367</name>
</gene>
<organism evidence="2 3">
    <name type="scientific">Aspergillus nanangensis</name>
    <dbReference type="NCBI Taxonomy" id="2582783"/>
    <lineage>
        <taxon>Eukaryota</taxon>
        <taxon>Fungi</taxon>
        <taxon>Dikarya</taxon>
        <taxon>Ascomycota</taxon>
        <taxon>Pezizomycotina</taxon>
        <taxon>Eurotiomycetes</taxon>
        <taxon>Eurotiomycetidae</taxon>
        <taxon>Eurotiales</taxon>
        <taxon>Aspergillaceae</taxon>
        <taxon>Aspergillus</taxon>
        <taxon>Aspergillus subgen. Circumdati</taxon>
    </lineage>
</organism>
<keyword evidence="3" id="KW-1185">Reference proteome</keyword>
<dbReference type="SUPFAM" id="SSF55729">
    <property type="entry name" value="Acyl-CoA N-acyltransferases (Nat)"/>
    <property type="match status" value="1"/>
</dbReference>
<feature type="compositionally biased region" description="Polar residues" evidence="1">
    <location>
        <begin position="26"/>
        <end position="55"/>
    </location>
</feature>
<comment type="caution">
    <text evidence="2">The sequence shown here is derived from an EMBL/GenBank/DDBJ whole genome shotgun (WGS) entry which is preliminary data.</text>
</comment>
<reference evidence="2" key="2">
    <citation type="submission" date="2020-02" db="EMBL/GenBank/DDBJ databases">
        <authorList>
            <person name="Gilchrist C.L.M."/>
            <person name="Chooi Y.-H."/>
        </authorList>
    </citation>
    <scope>NUCLEOTIDE SEQUENCE</scope>
    <source>
        <strain evidence="2">MST-FP2251</strain>
    </source>
</reference>
<sequence length="565" mass="64407">MSDSDEVVHHGRAGGQWRSNHKRQVSNHPVTPAQNGVESDPQQTKGIENGQTNSPPEDVKATLQKDRKDELNQLRLAILVNAHQNHPKDLEYSRATPEALVTCRDGPGTDQNSEIYKNVTICRLAPEGTMGARLHPKPSQSWTKDTMSPEYQTSAQWKAYAINFAAYPIFKDGALSLSPEPTPEYLFKMAQPMKVALTPPKCAEEGDSPWVGPFSTDWEYFPPHCPNPEAFQDGFRHWLEETISIGYVVDIYHAAFFDGTAHPDGVRGMFMPDLDDIRIIVNPSDHETCLHQHETAQGYCYNWCIHVEKKEVEIRNQMVEAVQQRQAADQAYISFMKSPVFNPNSPKANIYLRPVENTDVPELFEIFHDYAMKSPLSTDDHRLIEEDDVRNRIDRSRSQKMPFIVAVERKAGRRRDNSPQKILGYALAQEFPGGDAAGRYTAELKLFVRRGYKWQGVGKCLIDKLLEVCDGTYIAKHGYFFDASVEERSGYESGGRRKLSCLIFTISYPTDNQHTYQGLTRWLKTNYQFEEQGVLKRARVKQNQFLDVSYWVKNIGVTSQGKFDF</sequence>
<evidence type="ECO:0000256" key="1">
    <source>
        <dbReference type="SAM" id="MobiDB-lite"/>
    </source>
</evidence>
<accession>A0AAD4CDV4</accession>
<dbReference type="AlphaFoldDB" id="A0AAD4CDV4"/>
<evidence type="ECO:0000313" key="2">
    <source>
        <dbReference type="EMBL" id="KAF9884674.1"/>
    </source>
</evidence>
<dbReference type="Proteomes" id="UP001194746">
    <property type="component" value="Unassembled WGS sequence"/>
</dbReference>
<evidence type="ECO:0008006" key="4">
    <source>
        <dbReference type="Google" id="ProtNLM"/>
    </source>
</evidence>
<dbReference type="EMBL" id="VCAU01000115">
    <property type="protein sequence ID" value="KAF9884674.1"/>
    <property type="molecule type" value="Genomic_DNA"/>
</dbReference>
<feature type="region of interest" description="Disordered" evidence="1">
    <location>
        <begin position="1"/>
        <end position="59"/>
    </location>
</feature>
<dbReference type="Gene3D" id="3.40.630.30">
    <property type="match status" value="1"/>
</dbReference>
<name>A0AAD4CDV4_ASPNN</name>
<proteinExistence type="predicted"/>
<reference evidence="2" key="1">
    <citation type="journal article" date="2019" name="Beilstein J. Org. Chem.">
        <title>Nanangenines: drimane sesquiterpenoids as the dominant metabolite cohort of a novel Australian fungus, Aspergillus nanangensis.</title>
        <authorList>
            <person name="Lacey H.J."/>
            <person name="Gilchrist C.L.M."/>
            <person name="Crombie A."/>
            <person name="Kalaitzis J.A."/>
            <person name="Vuong D."/>
            <person name="Rutledge P.J."/>
            <person name="Turner P."/>
            <person name="Pitt J.I."/>
            <person name="Lacey E."/>
            <person name="Chooi Y.H."/>
            <person name="Piggott A.M."/>
        </authorList>
    </citation>
    <scope>NUCLEOTIDE SEQUENCE</scope>
    <source>
        <strain evidence="2">MST-FP2251</strain>
    </source>
</reference>